<dbReference type="InterPro" id="IPR012677">
    <property type="entry name" value="Nucleotide-bd_a/b_plait_sf"/>
</dbReference>
<sequence>MASHQHYRSPFGDTTYTKLFVGGLAWETPAEVMQGYFEQFGEILEAVIITDKNTGKSKGYGFVTFRDPESARRACADPNPVIDSRRANCNIASLGRPRPSPPRGLSLSPSLSLSLSLSLWVIIFKYYLRHDPCIGGRNQGGNPYQGSGIGQGASSSSISYSGGVPPAQLAPPAPPPVVPPVIYPPYGYATYPPDYRYPQAFYNPQLQQPQYYQQPYGSSSAMGSPYFYGYSAQPTRGTFPAPQAQRIQGPSYLYYPTQMEGSFPTFPSPPPLRLPSQYTQQTRLSLPSPTGNKLFLTY</sequence>
<dbReference type="PANTHER" id="PTHR11176:SF23">
    <property type="entry name" value="RNA-BINDING (RRM_RBD_RNP MOTIFS) FAMILY PROTEIN"/>
    <property type="match status" value="1"/>
</dbReference>
<dbReference type="Pfam" id="PF00076">
    <property type="entry name" value="RRM_1"/>
    <property type="match status" value="1"/>
</dbReference>
<evidence type="ECO:0000256" key="1">
    <source>
        <dbReference type="ARBA" id="ARBA00022884"/>
    </source>
</evidence>
<evidence type="ECO:0000259" key="3">
    <source>
        <dbReference type="PROSITE" id="PS50102"/>
    </source>
</evidence>
<keyword evidence="1 2" id="KW-0694">RNA-binding</keyword>
<dbReference type="SUPFAM" id="SSF54928">
    <property type="entry name" value="RNA-binding domain, RBD"/>
    <property type="match status" value="1"/>
</dbReference>
<dbReference type="SMART" id="SM00360">
    <property type="entry name" value="RRM"/>
    <property type="match status" value="1"/>
</dbReference>
<proteinExistence type="predicted"/>
<evidence type="ECO:0000256" key="2">
    <source>
        <dbReference type="PROSITE-ProRule" id="PRU00176"/>
    </source>
</evidence>
<keyword evidence="5" id="KW-1185">Reference proteome</keyword>
<dbReference type="Gene3D" id="3.30.70.330">
    <property type="match status" value="1"/>
</dbReference>
<reference evidence="4" key="1">
    <citation type="submission" date="2019-11" db="EMBL/GenBank/DDBJ databases">
        <authorList>
            <person name="Liu Y."/>
            <person name="Hou J."/>
            <person name="Li T.-Q."/>
            <person name="Guan C.-H."/>
            <person name="Wu X."/>
            <person name="Wu H.-Z."/>
            <person name="Ling F."/>
            <person name="Zhang R."/>
            <person name="Shi X.-G."/>
            <person name="Ren J.-P."/>
            <person name="Chen E.-F."/>
            <person name="Sun J.-M."/>
        </authorList>
    </citation>
    <scope>NUCLEOTIDE SEQUENCE</scope>
    <source>
        <strain evidence="4">Adult_tree_wgs_1</strain>
        <tissue evidence="4">Leaves</tissue>
    </source>
</reference>
<organism evidence="4 5">
    <name type="scientific">Rhododendron simsii</name>
    <name type="common">Sims's rhododendron</name>
    <dbReference type="NCBI Taxonomy" id="118357"/>
    <lineage>
        <taxon>Eukaryota</taxon>
        <taxon>Viridiplantae</taxon>
        <taxon>Streptophyta</taxon>
        <taxon>Embryophyta</taxon>
        <taxon>Tracheophyta</taxon>
        <taxon>Spermatophyta</taxon>
        <taxon>Magnoliopsida</taxon>
        <taxon>eudicotyledons</taxon>
        <taxon>Gunneridae</taxon>
        <taxon>Pentapetalae</taxon>
        <taxon>asterids</taxon>
        <taxon>Ericales</taxon>
        <taxon>Ericaceae</taxon>
        <taxon>Ericoideae</taxon>
        <taxon>Rhodoreae</taxon>
        <taxon>Rhododendron</taxon>
    </lineage>
</organism>
<dbReference type="OrthoDB" id="439808at2759"/>
<comment type="caution">
    <text evidence="4">The sequence shown here is derived from an EMBL/GenBank/DDBJ whole genome shotgun (WGS) entry which is preliminary data.</text>
</comment>
<dbReference type="InterPro" id="IPR035979">
    <property type="entry name" value="RBD_domain_sf"/>
</dbReference>
<dbReference type="CDD" id="cd12384">
    <property type="entry name" value="RRM_RBM24_RBM38_like"/>
    <property type="match status" value="1"/>
</dbReference>
<dbReference type="PANTHER" id="PTHR11176">
    <property type="entry name" value="BOULE-RELATED"/>
    <property type="match status" value="1"/>
</dbReference>
<accession>A0A834GS46</accession>
<dbReference type="Proteomes" id="UP000626092">
    <property type="component" value="Unassembled WGS sequence"/>
</dbReference>
<dbReference type="InterPro" id="IPR000504">
    <property type="entry name" value="RRM_dom"/>
</dbReference>
<dbReference type="PROSITE" id="PS50102">
    <property type="entry name" value="RRM"/>
    <property type="match status" value="1"/>
</dbReference>
<dbReference type="EMBL" id="WJXA01000006">
    <property type="protein sequence ID" value="KAF7141219.1"/>
    <property type="molecule type" value="Genomic_DNA"/>
</dbReference>
<dbReference type="AlphaFoldDB" id="A0A834GS46"/>
<feature type="domain" description="RRM" evidence="3">
    <location>
        <begin position="17"/>
        <end position="94"/>
    </location>
</feature>
<name>A0A834GS46_RHOSS</name>
<evidence type="ECO:0000313" key="5">
    <source>
        <dbReference type="Proteomes" id="UP000626092"/>
    </source>
</evidence>
<evidence type="ECO:0000313" key="4">
    <source>
        <dbReference type="EMBL" id="KAF7141219.1"/>
    </source>
</evidence>
<dbReference type="GO" id="GO:0003723">
    <property type="term" value="F:RNA binding"/>
    <property type="evidence" value="ECO:0007669"/>
    <property type="project" value="UniProtKB-UniRule"/>
</dbReference>
<gene>
    <name evidence="4" type="ORF">RHSIM_Rhsim06G0080400</name>
</gene>
<protein>
    <recommendedName>
        <fullName evidence="3">RRM domain-containing protein</fullName>
    </recommendedName>
</protein>